<evidence type="ECO:0000256" key="1">
    <source>
        <dbReference type="SAM" id="Phobius"/>
    </source>
</evidence>
<dbReference type="Proteomes" id="UP000264006">
    <property type="component" value="Chromosome"/>
</dbReference>
<evidence type="ECO:0008006" key="4">
    <source>
        <dbReference type="Google" id="ProtNLM"/>
    </source>
</evidence>
<keyword evidence="1" id="KW-0812">Transmembrane</keyword>
<feature type="transmembrane region" description="Helical" evidence="1">
    <location>
        <begin position="133"/>
        <end position="153"/>
    </location>
</feature>
<evidence type="ECO:0000313" key="3">
    <source>
        <dbReference type="Proteomes" id="UP000264006"/>
    </source>
</evidence>
<gene>
    <name evidence="2" type="ORF">DVS28_a2900</name>
</gene>
<evidence type="ECO:0000313" key="2">
    <source>
        <dbReference type="EMBL" id="AXV07579.1"/>
    </source>
</evidence>
<keyword evidence="3" id="KW-1185">Reference proteome</keyword>
<dbReference type="RefSeq" id="WP_114592048.1">
    <property type="nucleotide sequence ID" value="NZ_CP031165.1"/>
</dbReference>
<sequence>MLSVIAGAVTVLLLISAWTSSPVLPIDDHVRHRRAALAIRSLEATLALVLAAALHLGSTDLLRLASGAVGLLFVGYTAHQLKGARAGSMQSCGCTPFEEIPSFRTALRAASVVGMAAALSTMPPTAAPSSLEWLMALVFGTALLFWPTGFGMADQVVRRLEVEHRWDVASRG</sequence>
<keyword evidence="1" id="KW-0472">Membrane</keyword>
<organism evidence="2 3">
    <name type="scientific">Euzebya pacifica</name>
    <dbReference type="NCBI Taxonomy" id="1608957"/>
    <lineage>
        <taxon>Bacteria</taxon>
        <taxon>Bacillati</taxon>
        <taxon>Actinomycetota</taxon>
        <taxon>Nitriliruptoria</taxon>
        <taxon>Euzebyales</taxon>
    </lineage>
</organism>
<dbReference type="EMBL" id="CP031165">
    <property type="protein sequence ID" value="AXV07579.1"/>
    <property type="molecule type" value="Genomic_DNA"/>
</dbReference>
<accession>A0A346XZD2</accession>
<protein>
    <recommendedName>
        <fullName evidence="4">Methylamine utilization protein MauE</fullName>
    </recommendedName>
</protein>
<keyword evidence="1" id="KW-1133">Transmembrane helix</keyword>
<dbReference type="KEGG" id="euz:DVS28_a2900"/>
<feature type="transmembrane region" description="Helical" evidence="1">
    <location>
        <begin position="35"/>
        <end position="54"/>
    </location>
</feature>
<dbReference type="AlphaFoldDB" id="A0A346XZD2"/>
<proteinExistence type="predicted"/>
<reference evidence="2 3" key="1">
    <citation type="submission" date="2018-09" db="EMBL/GenBank/DDBJ databases">
        <title>Complete genome sequence of Euzebya sp. DY32-46 isolated from seawater of Pacific Ocean.</title>
        <authorList>
            <person name="Xu L."/>
            <person name="Wu Y.-H."/>
            <person name="Xu X.-W."/>
        </authorList>
    </citation>
    <scope>NUCLEOTIDE SEQUENCE [LARGE SCALE GENOMIC DNA]</scope>
    <source>
        <strain evidence="2 3">DY32-46</strain>
    </source>
</reference>
<name>A0A346XZD2_9ACTN</name>